<feature type="compositionally biased region" description="Basic and acidic residues" evidence="1">
    <location>
        <begin position="381"/>
        <end position="390"/>
    </location>
</feature>
<feature type="region of interest" description="Disordered" evidence="1">
    <location>
        <begin position="52"/>
        <end position="73"/>
    </location>
</feature>
<feature type="signal peptide" evidence="3">
    <location>
        <begin position="1"/>
        <end position="20"/>
    </location>
</feature>
<dbReference type="Proteomes" id="UP001362999">
    <property type="component" value="Unassembled WGS sequence"/>
</dbReference>
<feature type="region of interest" description="Disordered" evidence="1">
    <location>
        <begin position="324"/>
        <end position="620"/>
    </location>
</feature>
<organism evidence="4 5">
    <name type="scientific">Favolaschia claudopus</name>
    <dbReference type="NCBI Taxonomy" id="2862362"/>
    <lineage>
        <taxon>Eukaryota</taxon>
        <taxon>Fungi</taxon>
        <taxon>Dikarya</taxon>
        <taxon>Basidiomycota</taxon>
        <taxon>Agaricomycotina</taxon>
        <taxon>Agaricomycetes</taxon>
        <taxon>Agaricomycetidae</taxon>
        <taxon>Agaricales</taxon>
        <taxon>Marasmiineae</taxon>
        <taxon>Mycenaceae</taxon>
        <taxon>Favolaschia</taxon>
    </lineage>
</organism>
<evidence type="ECO:0000313" key="4">
    <source>
        <dbReference type="EMBL" id="KAK7054244.1"/>
    </source>
</evidence>
<name>A0AAW0DSK2_9AGAR</name>
<feature type="compositionally biased region" description="Acidic residues" evidence="1">
    <location>
        <begin position="363"/>
        <end position="375"/>
    </location>
</feature>
<accession>A0AAW0DSK2</accession>
<feature type="compositionally biased region" description="Pro residues" evidence="1">
    <location>
        <begin position="484"/>
        <end position="498"/>
    </location>
</feature>
<gene>
    <name evidence="4" type="ORF">R3P38DRAFT_1489617</name>
</gene>
<feature type="compositionally biased region" description="Basic and acidic residues" evidence="1">
    <location>
        <begin position="338"/>
        <end position="351"/>
    </location>
</feature>
<proteinExistence type="predicted"/>
<feature type="transmembrane region" description="Helical" evidence="2">
    <location>
        <begin position="166"/>
        <end position="186"/>
    </location>
</feature>
<comment type="caution">
    <text evidence="4">The sequence shown here is derived from an EMBL/GenBank/DDBJ whole genome shotgun (WGS) entry which is preliminary data.</text>
</comment>
<feature type="compositionally biased region" description="Pro residues" evidence="1">
    <location>
        <begin position="415"/>
        <end position="447"/>
    </location>
</feature>
<keyword evidence="5" id="KW-1185">Reference proteome</keyword>
<keyword evidence="3" id="KW-0732">Signal</keyword>
<keyword evidence="2" id="KW-0812">Transmembrane</keyword>
<feature type="compositionally biased region" description="Polar residues" evidence="1">
    <location>
        <begin position="468"/>
        <end position="480"/>
    </location>
</feature>
<evidence type="ECO:0000256" key="3">
    <source>
        <dbReference type="SAM" id="SignalP"/>
    </source>
</evidence>
<dbReference type="PRINTS" id="PR01217">
    <property type="entry name" value="PRICHEXTENSN"/>
</dbReference>
<reference evidence="4 5" key="1">
    <citation type="journal article" date="2024" name="J Genomics">
        <title>Draft genome sequencing and assembly of Favolaschia claudopus CIRM-BRFM 2984 isolated from oak limbs.</title>
        <authorList>
            <person name="Navarro D."/>
            <person name="Drula E."/>
            <person name="Chaduli D."/>
            <person name="Cazenave R."/>
            <person name="Ahrendt S."/>
            <person name="Wang J."/>
            <person name="Lipzen A."/>
            <person name="Daum C."/>
            <person name="Barry K."/>
            <person name="Grigoriev I.V."/>
            <person name="Favel A."/>
            <person name="Rosso M.N."/>
            <person name="Martin F."/>
        </authorList>
    </citation>
    <scope>NUCLEOTIDE SEQUENCE [LARGE SCALE GENOMIC DNA]</scope>
    <source>
        <strain evidence="4 5">CIRM-BRFM 2984</strain>
    </source>
</reference>
<evidence type="ECO:0000313" key="5">
    <source>
        <dbReference type="Proteomes" id="UP001362999"/>
    </source>
</evidence>
<keyword evidence="2" id="KW-1133">Transmembrane helix</keyword>
<dbReference type="AlphaFoldDB" id="A0AAW0DSK2"/>
<evidence type="ECO:0000256" key="2">
    <source>
        <dbReference type="SAM" id="Phobius"/>
    </source>
</evidence>
<feature type="chain" id="PRO_5043609176" evidence="3">
    <location>
        <begin position="21"/>
        <end position="620"/>
    </location>
</feature>
<sequence length="620" mass="67509">MLLLPFLCVGLFSLIGSAASQDDGQSPDNNVFNNKHGQTPCEMKDRFLTQDGCKNPASRRDDNDNNDNNDSNTIPTPTSCICTNVFFNLWSACIYTNTGYGNSTCNPLMQKCDQASLHLETLNPGPDSPYPDWAYTEMPPPNGTWNLVAAVESTRQKSPSWTTIQIVLPILAAVLVAAIATACYIYRRRRRANPQRSWMQTSGNRPRFQFPTLSSHQRVRELNRSSSWSIDEPQEDLHEYQFVSYPNSVQGSHTSGHVRLSSSSSVITPPALQIPSEKKKPVRTWPGKSLWKGPLQRVQHLTSSIPLAWKGSKQVKNVPGYNRFRVDASDSDSPLSQRRNDSLLGHAERSRSNLQNETIFEREENDSSDSDEEELPLIPEQHSRSNHDAEPPAIPPVFSPPFNGEPSGSQRSPRQVPPASSPPQIPLPLPPRPPKQSPQLGSPPPAPTSSQPHGSSAPPRLAPPPGSAVTNTPHSTTRSQRSPPTLPPAPTSPPPAPPTVSRRARGALPAQFVNQPPIPPSDNVVIAPAPPPPRRRPDSDGGSSIRSLPLTPTPPYVRAAPPAPIQLLPEPTGDTPPHSAPPYAPAVPLKSPPAHLTRTERSGSEATTRSVRRLPLPPGQ</sequence>
<dbReference type="EMBL" id="JAWWNJ010000006">
    <property type="protein sequence ID" value="KAK7054244.1"/>
    <property type="molecule type" value="Genomic_DNA"/>
</dbReference>
<evidence type="ECO:0000256" key="1">
    <source>
        <dbReference type="SAM" id="MobiDB-lite"/>
    </source>
</evidence>
<keyword evidence="2" id="KW-0472">Membrane</keyword>
<protein>
    <submittedName>
        <fullName evidence="4">Uncharacterized protein</fullName>
    </submittedName>
</protein>